<accession>A0AA35TF16</accession>
<organism evidence="1 2">
    <name type="scientific">Geodia barretti</name>
    <name type="common">Barrett's horny sponge</name>
    <dbReference type="NCBI Taxonomy" id="519541"/>
    <lineage>
        <taxon>Eukaryota</taxon>
        <taxon>Metazoa</taxon>
        <taxon>Porifera</taxon>
        <taxon>Demospongiae</taxon>
        <taxon>Heteroscleromorpha</taxon>
        <taxon>Tetractinellida</taxon>
        <taxon>Astrophorina</taxon>
        <taxon>Geodiidae</taxon>
        <taxon>Geodia</taxon>
    </lineage>
</organism>
<comment type="caution">
    <text evidence="1">The sequence shown here is derived from an EMBL/GenBank/DDBJ whole genome shotgun (WGS) entry which is preliminary data.</text>
</comment>
<dbReference type="EMBL" id="CASHTH010003563">
    <property type="protein sequence ID" value="CAI8046413.1"/>
    <property type="molecule type" value="Genomic_DNA"/>
</dbReference>
<gene>
    <name evidence="1" type="ORF">GBAR_LOCUS25676</name>
</gene>
<reference evidence="1" key="1">
    <citation type="submission" date="2023-03" db="EMBL/GenBank/DDBJ databases">
        <authorList>
            <person name="Steffen K."/>
            <person name="Cardenas P."/>
        </authorList>
    </citation>
    <scope>NUCLEOTIDE SEQUENCE</scope>
</reference>
<feature type="non-terminal residue" evidence="1">
    <location>
        <position position="188"/>
    </location>
</feature>
<feature type="non-terminal residue" evidence="1">
    <location>
        <position position="1"/>
    </location>
</feature>
<dbReference type="AlphaFoldDB" id="A0AA35TF16"/>
<dbReference type="Proteomes" id="UP001174909">
    <property type="component" value="Unassembled WGS sequence"/>
</dbReference>
<evidence type="ECO:0000313" key="1">
    <source>
        <dbReference type="EMBL" id="CAI8046413.1"/>
    </source>
</evidence>
<evidence type="ECO:0000313" key="2">
    <source>
        <dbReference type="Proteomes" id="UP001174909"/>
    </source>
</evidence>
<protein>
    <submittedName>
        <fullName evidence="1">Uncharacterized protein</fullName>
    </submittedName>
</protein>
<proteinExistence type="predicted"/>
<keyword evidence="2" id="KW-1185">Reference proteome</keyword>
<name>A0AA35TF16_GEOBA</name>
<sequence length="188" mass="20124">QDDCWTLTCESIDFTFSLLPCSQPPAVRVVYGDSVNQSFSSSDEVVIPGIIYDTYFDVTLDQICPSSIGLEISIQAGPGFFIIPYTVIPINFTSCGYGSPGIDCPTVTVPPNLDLCQSMRSISDQLNINLELEDTAQQCSPLPSCREVTCNFGGGQFSIALSCSPVGVTLAYVTTDSSPQSQVFTQSG</sequence>